<gene>
    <name evidence="1" type="ORF">KK1_009866</name>
</gene>
<name>A0A151TU85_CAJCA</name>
<evidence type="ECO:0000313" key="1">
    <source>
        <dbReference type="EMBL" id="KYP70642.1"/>
    </source>
</evidence>
<proteinExistence type="predicted"/>
<dbReference type="Proteomes" id="UP000075243">
    <property type="component" value="Chromosome 3"/>
</dbReference>
<reference evidence="1 2" key="1">
    <citation type="journal article" date="2012" name="Nat. Biotechnol.">
        <title>Draft genome sequence of pigeonpea (Cajanus cajan), an orphan legume crop of resource-poor farmers.</title>
        <authorList>
            <person name="Varshney R.K."/>
            <person name="Chen W."/>
            <person name="Li Y."/>
            <person name="Bharti A.K."/>
            <person name="Saxena R.K."/>
            <person name="Schlueter J.A."/>
            <person name="Donoghue M.T."/>
            <person name="Azam S."/>
            <person name="Fan G."/>
            <person name="Whaley A.M."/>
            <person name="Farmer A.D."/>
            <person name="Sheridan J."/>
            <person name="Iwata A."/>
            <person name="Tuteja R."/>
            <person name="Penmetsa R.V."/>
            <person name="Wu W."/>
            <person name="Upadhyaya H.D."/>
            <person name="Yang S.P."/>
            <person name="Shah T."/>
            <person name="Saxena K.B."/>
            <person name="Michael T."/>
            <person name="McCombie W.R."/>
            <person name="Yang B."/>
            <person name="Zhang G."/>
            <person name="Yang H."/>
            <person name="Wang J."/>
            <person name="Spillane C."/>
            <person name="Cook D.R."/>
            <person name="May G.D."/>
            <person name="Xu X."/>
            <person name="Jackson S.A."/>
        </authorList>
    </citation>
    <scope>NUCLEOTIDE SEQUENCE [LARGE SCALE GENOMIC DNA]</scope>
    <source>
        <strain evidence="2">cv. Asha</strain>
    </source>
</reference>
<evidence type="ECO:0000313" key="2">
    <source>
        <dbReference type="Proteomes" id="UP000075243"/>
    </source>
</evidence>
<keyword evidence="2" id="KW-1185">Reference proteome</keyword>
<accession>A0A151TU85</accession>
<protein>
    <submittedName>
        <fullName evidence="1">Uncharacterized protein</fullName>
    </submittedName>
</protein>
<organism evidence="1 2">
    <name type="scientific">Cajanus cajan</name>
    <name type="common">Pigeon pea</name>
    <name type="synonym">Cajanus indicus</name>
    <dbReference type="NCBI Taxonomy" id="3821"/>
    <lineage>
        <taxon>Eukaryota</taxon>
        <taxon>Viridiplantae</taxon>
        <taxon>Streptophyta</taxon>
        <taxon>Embryophyta</taxon>
        <taxon>Tracheophyta</taxon>
        <taxon>Spermatophyta</taxon>
        <taxon>Magnoliopsida</taxon>
        <taxon>eudicotyledons</taxon>
        <taxon>Gunneridae</taxon>
        <taxon>Pentapetalae</taxon>
        <taxon>rosids</taxon>
        <taxon>fabids</taxon>
        <taxon>Fabales</taxon>
        <taxon>Fabaceae</taxon>
        <taxon>Papilionoideae</taxon>
        <taxon>50 kb inversion clade</taxon>
        <taxon>NPAAA clade</taxon>
        <taxon>indigoferoid/millettioid clade</taxon>
        <taxon>Phaseoleae</taxon>
        <taxon>Cajanus</taxon>
    </lineage>
</organism>
<dbReference type="Gramene" id="C.cajan_09596.t">
    <property type="protein sequence ID" value="C.cajan_09596.t.cds1"/>
    <property type="gene ID" value="C.cajan_09596"/>
</dbReference>
<sequence>MEDVKVVLNNGIPCLAIKSVRPGLGIATCETESSAAADNRYFPDGGEHHVPPQQADGTAIVFLLGESHVEDYRKPNLLLV</sequence>
<dbReference type="AlphaFoldDB" id="A0A151TU85"/>
<dbReference type="EMBL" id="CM003605">
    <property type="protein sequence ID" value="KYP70642.1"/>
    <property type="molecule type" value="Genomic_DNA"/>
</dbReference>